<dbReference type="AlphaFoldDB" id="A0AAV3AUK5"/>
<accession>A0AAV3AUK5</accession>
<dbReference type="GO" id="GO:0005737">
    <property type="term" value="C:cytoplasm"/>
    <property type="evidence" value="ECO:0007669"/>
    <property type="project" value="TreeGrafter"/>
</dbReference>
<dbReference type="PANTHER" id="PTHR12232">
    <property type="entry name" value="SH3 DOMAIN-BINDING GLUTAMIC ACID-RICH-LIKE PROTEIN"/>
    <property type="match status" value="1"/>
</dbReference>
<evidence type="ECO:0000313" key="7">
    <source>
        <dbReference type="Proteomes" id="UP001181693"/>
    </source>
</evidence>
<dbReference type="Pfam" id="PF04908">
    <property type="entry name" value="SH3BGR"/>
    <property type="match status" value="1"/>
</dbReference>
<keyword evidence="3" id="KW-0729">SH3-binding</keyword>
<evidence type="ECO:0000256" key="4">
    <source>
        <dbReference type="ARBA" id="ARBA00023242"/>
    </source>
</evidence>
<gene>
    <name evidence="6" type="ORF">GDO54_010702</name>
</gene>
<dbReference type="Proteomes" id="UP001181693">
    <property type="component" value="Unassembled WGS sequence"/>
</dbReference>
<name>A0AAV3AUK5_PYXAD</name>
<comment type="caution">
    <text evidence="6">The sequence shown here is derived from an EMBL/GenBank/DDBJ whole genome shotgun (WGS) entry which is preliminary data.</text>
</comment>
<keyword evidence="4" id="KW-0539">Nucleus</keyword>
<dbReference type="InterPro" id="IPR006993">
    <property type="entry name" value="Glut_rich_SH3-bd"/>
</dbReference>
<dbReference type="Gene3D" id="3.40.30.10">
    <property type="entry name" value="Glutaredoxin"/>
    <property type="match status" value="1"/>
</dbReference>
<dbReference type="SUPFAM" id="SSF52833">
    <property type="entry name" value="Thioredoxin-like"/>
    <property type="match status" value="1"/>
</dbReference>
<comment type="subcellular location">
    <subcellularLocation>
        <location evidence="1">Nucleus</location>
    </subcellularLocation>
</comment>
<keyword evidence="7" id="KW-1185">Reference proteome</keyword>
<dbReference type="InterPro" id="IPR036249">
    <property type="entry name" value="Thioredoxin-like_sf"/>
</dbReference>
<organism evidence="6 7">
    <name type="scientific">Pyxicephalus adspersus</name>
    <name type="common">African bullfrog</name>
    <dbReference type="NCBI Taxonomy" id="30357"/>
    <lineage>
        <taxon>Eukaryota</taxon>
        <taxon>Metazoa</taxon>
        <taxon>Chordata</taxon>
        <taxon>Craniata</taxon>
        <taxon>Vertebrata</taxon>
        <taxon>Euteleostomi</taxon>
        <taxon>Amphibia</taxon>
        <taxon>Batrachia</taxon>
        <taxon>Anura</taxon>
        <taxon>Neobatrachia</taxon>
        <taxon>Ranoidea</taxon>
        <taxon>Pyxicephalidae</taxon>
        <taxon>Pyxicephalinae</taxon>
        <taxon>Pyxicephalus</taxon>
    </lineage>
</organism>
<dbReference type="GO" id="GO:0005634">
    <property type="term" value="C:nucleus"/>
    <property type="evidence" value="ECO:0007669"/>
    <property type="project" value="UniProtKB-SubCell"/>
</dbReference>
<sequence length="108" mass="12619">MVSRVYTASSSSSTLIKKQQQEVIQYLEAHNIDFEVVDITMSEEKRQWMYKNIPKIQWPEHGNPLPPQIFYGDTYCGDYNDFFEAKESNTVSSFLRIKSKSASRNEEI</sequence>
<dbReference type="GO" id="GO:0017124">
    <property type="term" value="F:SH3 domain binding"/>
    <property type="evidence" value="ECO:0007669"/>
    <property type="project" value="UniProtKB-KW"/>
</dbReference>
<comment type="similarity">
    <text evidence="2 5">Belongs to the SH3BGR family.</text>
</comment>
<protein>
    <recommendedName>
        <fullName evidence="5">SH3 domain-binding glutamic acid-rich-like protein</fullName>
    </recommendedName>
</protein>
<dbReference type="EMBL" id="DYDO01000004">
    <property type="protein sequence ID" value="DBA26445.1"/>
    <property type="molecule type" value="Genomic_DNA"/>
</dbReference>
<reference evidence="6" key="1">
    <citation type="thesis" date="2020" institute="ProQuest LLC" country="789 East Eisenhower Parkway, Ann Arbor, MI, USA">
        <title>Comparative Genomics and Chromosome Evolution.</title>
        <authorList>
            <person name="Mudd A.B."/>
        </authorList>
    </citation>
    <scope>NUCLEOTIDE SEQUENCE</scope>
    <source>
        <strain evidence="6">1538</strain>
        <tissue evidence="6">Blood</tissue>
    </source>
</reference>
<evidence type="ECO:0000313" key="6">
    <source>
        <dbReference type="EMBL" id="DBA26445.1"/>
    </source>
</evidence>
<evidence type="ECO:0000256" key="2">
    <source>
        <dbReference type="ARBA" id="ARBA00007764"/>
    </source>
</evidence>
<evidence type="ECO:0000256" key="3">
    <source>
        <dbReference type="ARBA" id="ARBA00023036"/>
    </source>
</evidence>
<proteinExistence type="inferred from homology"/>
<evidence type="ECO:0000256" key="1">
    <source>
        <dbReference type="ARBA" id="ARBA00004123"/>
    </source>
</evidence>
<dbReference type="PANTHER" id="PTHR12232:SF4">
    <property type="entry name" value="SH3 DOMAIN-BINDING GLUTAMIC ACID-RICH-LIKE PROTEIN 2"/>
    <property type="match status" value="1"/>
</dbReference>
<dbReference type="PIRSF" id="PIRSF008142">
    <property type="entry name" value="SH3-bind_E-rich_L"/>
    <property type="match status" value="1"/>
</dbReference>
<dbReference type="CDD" id="cd03030">
    <property type="entry name" value="GRX_SH3BGR"/>
    <property type="match status" value="1"/>
</dbReference>
<evidence type="ECO:0000256" key="5">
    <source>
        <dbReference type="PIRNR" id="PIRNR008142"/>
    </source>
</evidence>
<dbReference type="InterPro" id="IPR051033">
    <property type="entry name" value="SH3BGR"/>
</dbReference>